<protein>
    <recommendedName>
        <fullName evidence="3">Mediator of RNA polymerase II transcription subunit 23</fullName>
    </recommendedName>
    <alternativeName>
        <fullName evidence="7">Mediator complex subunit 23</fullName>
    </alternativeName>
</protein>
<evidence type="ECO:0000256" key="1">
    <source>
        <dbReference type="ARBA" id="ARBA00004123"/>
    </source>
</evidence>
<dbReference type="PANTHER" id="PTHR12691:SF10">
    <property type="entry name" value="MEDIATOR OF RNA POLYMERASE II TRANSCRIPTION SUBUNIT 23"/>
    <property type="match status" value="1"/>
</dbReference>
<comment type="similarity">
    <text evidence="2">Belongs to the Mediator complex subunit 23 family.</text>
</comment>
<dbReference type="EMBL" id="JAINUF010000006">
    <property type="protein sequence ID" value="KAJ8355954.1"/>
    <property type="molecule type" value="Genomic_DNA"/>
</dbReference>
<comment type="subcellular location">
    <subcellularLocation>
        <location evidence="1">Nucleus</location>
    </subcellularLocation>
</comment>
<keyword evidence="6" id="KW-0539">Nucleus</keyword>
<dbReference type="GO" id="GO:0005667">
    <property type="term" value="C:transcription regulator complex"/>
    <property type="evidence" value="ECO:0007669"/>
    <property type="project" value="TreeGrafter"/>
</dbReference>
<sequence>MHLRDRTNLKRKLVHAIMSSLKDNRTPGWCLSETYLKCGMNPREDNVWNPDDTYYCKLIGRLVDTMAGKSPGPFPNCDWRFNEFPNPAAHALHVTCVELMALAVPGKEVGNALLSVVLKSQPLVPRENITAWMNAIGLVITALPEPYWVVLHDRIVSVINSPALTSETEWVGYPFQLFDFTACHQSYSEMYCSYVLALAHAVWHHSSIGQLSLIPKFLSEVLKPIVKTEFQLLYVYHLVGPFLQRFQQERTRCMLEIGVAFYEMLQTVDQHSKLLIYMDPICDFLYHVKYMFTGDSVKDQVEKIICTLRPAVKLRLRFITHSSKMEPAAAAAAAAAAATAPQPPNVSSPAPPVQRRARQRPRLRLRNILQSRGLEDGLIPPPPAPLSPRPNSIHQSGVR</sequence>
<dbReference type="InterPro" id="IPR021629">
    <property type="entry name" value="Mediator_Med23"/>
</dbReference>
<evidence type="ECO:0000256" key="6">
    <source>
        <dbReference type="ARBA" id="ARBA00023242"/>
    </source>
</evidence>
<dbReference type="GO" id="GO:0006357">
    <property type="term" value="P:regulation of transcription by RNA polymerase II"/>
    <property type="evidence" value="ECO:0007669"/>
    <property type="project" value="TreeGrafter"/>
</dbReference>
<proteinExistence type="inferred from homology"/>
<comment type="caution">
    <text evidence="9">The sequence shown here is derived from an EMBL/GenBank/DDBJ whole genome shotgun (WGS) entry which is preliminary data.</text>
</comment>
<gene>
    <name evidence="9" type="ORF">SKAU_G00187480</name>
</gene>
<evidence type="ECO:0000256" key="8">
    <source>
        <dbReference type="SAM" id="MobiDB-lite"/>
    </source>
</evidence>
<accession>A0A9Q1FD08</accession>
<keyword evidence="5" id="KW-0804">Transcription</keyword>
<dbReference type="AlphaFoldDB" id="A0A9Q1FD08"/>
<dbReference type="OrthoDB" id="9982951at2759"/>
<evidence type="ECO:0000256" key="7">
    <source>
        <dbReference type="ARBA" id="ARBA00031961"/>
    </source>
</evidence>
<reference evidence="9" key="1">
    <citation type="journal article" date="2023" name="Science">
        <title>Genome structures resolve the early diversification of teleost fishes.</title>
        <authorList>
            <person name="Parey E."/>
            <person name="Louis A."/>
            <person name="Montfort J."/>
            <person name="Bouchez O."/>
            <person name="Roques C."/>
            <person name="Iampietro C."/>
            <person name="Lluch J."/>
            <person name="Castinel A."/>
            <person name="Donnadieu C."/>
            <person name="Desvignes T."/>
            <person name="Floi Bucao C."/>
            <person name="Jouanno E."/>
            <person name="Wen M."/>
            <person name="Mejri S."/>
            <person name="Dirks R."/>
            <person name="Jansen H."/>
            <person name="Henkel C."/>
            <person name="Chen W.J."/>
            <person name="Zahm M."/>
            <person name="Cabau C."/>
            <person name="Klopp C."/>
            <person name="Thompson A.W."/>
            <person name="Robinson-Rechavi M."/>
            <person name="Braasch I."/>
            <person name="Lecointre G."/>
            <person name="Bobe J."/>
            <person name="Postlethwait J.H."/>
            <person name="Berthelot C."/>
            <person name="Roest Crollius H."/>
            <person name="Guiguen Y."/>
        </authorList>
    </citation>
    <scope>NUCLEOTIDE SEQUENCE</scope>
    <source>
        <strain evidence="9">WJC10195</strain>
    </source>
</reference>
<feature type="compositionally biased region" description="Pro residues" evidence="8">
    <location>
        <begin position="379"/>
        <end position="388"/>
    </location>
</feature>
<evidence type="ECO:0000256" key="3">
    <source>
        <dbReference type="ARBA" id="ARBA00019696"/>
    </source>
</evidence>
<dbReference type="Pfam" id="PF11573">
    <property type="entry name" value="Med23"/>
    <property type="match status" value="1"/>
</dbReference>
<evidence type="ECO:0000256" key="2">
    <source>
        <dbReference type="ARBA" id="ARBA00010222"/>
    </source>
</evidence>
<organism evidence="9 10">
    <name type="scientific">Synaphobranchus kaupii</name>
    <name type="common">Kaup's arrowtooth eel</name>
    <dbReference type="NCBI Taxonomy" id="118154"/>
    <lineage>
        <taxon>Eukaryota</taxon>
        <taxon>Metazoa</taxon>
        <taxon>Chordata</taxon>
        <taxon>Craniata</taxon>
        <taxon>Vertebrata</taxon>
        <taxon>Euteleostomi</taxon>
        <taxon>Actinopterygii</taxon>
        <taxon>Neopterygii</taxon>
        <taxon>Teleostei</taxon>
        <taxon>Anguilliformes</taxon>
        <taxon>Synaphobranchidae</taxon>
        <taxon>Synaphobranchus</taxon>
    </lineage>
</organism>
<dbReference type="GO" id="GO:0016592">
    <property type="term" value="C:mediator complex"/>
    <property type="evidence" value="ECO:0007669"/>
    <property type="project" value="TreeGrafter"/>
</dbReference>
<evidence type="ECO:0000313" key="9">
    <source>
        <dbReference type="EMBL" id="KAJ8355954.1"/>
    </source>
</evidence>
<feature type="region of interest" description="Disordered" evidence="8">
    <location>
        <begin position="335"/>
        <end position="399"/>
    </location>
</feature>
<evidence type="ECO:0000256" key="5">
    <source>
        <dbReference type="ARBA" id="ARBA00023163"/>
    </source>
</evidence>
<keyword evidence="4" id="KW-0805">Transcription regulation</keyword>
<evidence type="ECO:0000313" key="10">
    <source>
        <dbReference type="Proteomes" id="UP001152622"/>
    </source>
</evidence>
<dbReference type="PANTHER" id="PTHR12691">
    <property type="entry name" value="MEDIATOR OF RNA POLYMERASE II TRANSCRIPTION SUBUNIT 23"/>
    <property type="match status" value="1"/>
</dbReference>
<name>A0A9Q1FD08_SYNKA</name>
<feature type="compositionally biased region" description="Pro residues" evidence="8">
    <location>
        <begin position="341"/>
        <end position="352"/>
    </location>
</feature>
<dbReference type="Proteomes" id="UP001152622">
    <property type="component" value="Chromosome 6"/>
</dbReference>
<keyword evidence="10" id="KW-1185">Reference proteome</keyword>
<dbReference type="GO" id="GO:0010628">
    <property type="term" value="P:positive regulation of gene expression"/>
    <property type="evidence" value="ECO:0007669"/>
    <property type="project" value="TreeGrafter"/>
</dbReference>
<evidence type="ECO:0000256" key="4">
    <source>
        <dbReference type="ARBA" id="ARBA00023015"/>
    </source>
</evidence>
<feature type="compositionally biased region" description="Basic residues" evidence="8">
    <location>
        <begin position="355"/>
        <end position="365"/>
    </location>
</feature>